<dbReference type="WBParaSite" id="ECPE_0001232301-mRNA-1">
    <property type="protein sequence ID" value="ECPE_0001232301-mRNA-1"/>
    <property type="gene ID" value="ECPE_0001232301"/>
</dbReference>
<reference evidence="2 3" key="2">
    <citation type="submission" date="2018-11" db="EMBL/GenBank/DDBJ databases">
        <authorList>
            <consortium name="Pathogen Informatics"/>
        </authorList>
    </citation>
    <scope>NUCLEOTIDE SEQUENCE [LARGE SCALE GENOMIC DNA]</scope>
    <source>
        <strain evidence="2 3">Egypt</strain>
    </source>
</reference>
<dbReference type="EMBL" id="UZAN01052563">
    <property type="protein sequence ID" value="VDP89559.1"/>
    <property type="molecule type" value="Genomic_DNA"/>
</dbReference>
<feature type="compositionally biased region" description="Polar residues" evidence="1">
    <location>
        <begin position="163"/>
        <end position="174"/>
    </location>
</feature>
<evidence type="ECO:0000313" key="3">
    <source>
        <dbReference type="Proteomes" id="UP000272942"/>
    </source>
</evidence>
<dbReference type="Proteomes" id="UP000272942">
    <property type="component" value="Unassembled WGS sequence"/>
</dbReference>
<protein>
    <submittedName>
        <fullName evidence="2 4">Uncharacterized protein</fullName>
    </submittedName>
</protein>
<reference evidence="4" key="1">
    <citation type="submission" date="2016-06" db="UniProtKB">
        <authorList>
            <consortium name="WormBaseParasite"/>
        </authorList>
    </citation>
    <scope>IDENTIFICATION</scope>
</reference>
<sequence length="174" mass="17878">MFDFSVSVTESTCDHQLSPAKSTLSCGDVGDESILATSPRISKESSASPNHIKDNEPDPVVPADVVLGSVESNKLETVVADSRLLSITFSSPKHGLSSGLSSVSETTSELADPVAVDLPSDDAAAPLSNVEELPSGSNPPASLVKIDSGGTPILNKPGEDNRFNSGNSTSVPTD</sequence>
<accession>A0A183AZA2</accession>
<gene>
    <name evidence="2" type="ORF">ECPE_LOCUS12287</name>
</gene>
<evidence type="ECO:0000313" key="2">
    <source>
        <dbReference type="EMBL" id="VDP89559.1"/>
    </source>
</evidence>
<evidence type="ECO:0000256" key="1">
    <source>
        <dbReference type="SAM" id="MobiDB-lite"/>
    </source>
</evidence>
<organism evidence="4">
    <name type="scientific">Echinostoma caproni</name>
    <dbReference type="NCBI Taxonomy" id="27848"/>
    <lineage>
        <taxon>Eukaryota</taxon>
        <taxon>Metazoa</taxon>
        <taxon>Spiralia</taxon>
        <taxon>Lophotrochozoa</taxon>
        <taxon>Platyhelminthes</taxon>
        <taxon>Trematoda</taxon>
        <taxon>Digenea</taxon>
        <taxon>Plagiorchiida</taxon>
        <taxon>Echinostomata</taxon>
        <taxon>Echinostomatoidea</taxon>
        <taxon>Echinostomatidae</taxon>
        <taxon>Echinostoma</taxon>
    </lineage>
</organism>
<proteinExistence type="predicted"/>
<feature type="region of interest" description="Disordered" evidence="1">
    <location>
        <begin position="36"/>
        <end position="60"/>
    </location>
</feature>
<evidence type="ECO:0000313" key="4">
    <source>
        <dbReference type="WBParaSite" id="ECPE_0001232301-mRNA-1"/>
    </source>
</evidence>
<feature type="compositionally biased region" description="Polar residues" evidence="1">
    <location>
        <begin position="36"/>
        <end position="49"/>
    </location>
</feature>
<feature type="compositionally biased region" description="Low complexity" evidence="1">
    <location>
        <begin position="95"/>
        <end position="109"/>
    </location>
</feature>
<dbReference type="AlphaFoldDB" id="A0A183AZA2"/>
<name>A0A183AZA2_9TREM</name>
<feature type="region of interest" description="Disordered" evidence="1">
    <location>
        <begin position="90"/>
        <end position="174"/>
    </location>
</feature>
<keyword evidence="3" id="KW-1185">Reference proteome</keyword>